<accession>A0AC34G864</accession>
<name>A0AC34G864_9BILA</name>
<sequence length="75" mass="8510">MVGETAMQVEIGKMSDLLSQIHVCNEWAIQLPNDVADLNNEQLTETGIYRLSLFCQENNIFMYTENAYSLVTSGY</sequence>
<organism evidence="1 2">
    <name type="scientific">Panagrolaimus sp. ES5</name>
    <dbReference type="NCBI Taxonomy" id="591445"/>
    <lineage>
        <taxon>Eukaryota</taxon>
        <taxon>Metazoa</taxon>
        <taxon>Ecdysozoa</taxon>
        <taxon>Nematoda</taxon>
        <taxon>Chromadorea</taxon>
        <taxon>Rhabditida</taxon>
        <taxon>Tylenchina</taxon>
        <taxon>Panagrolaimomorpha</taxon>
        <taxon>Panagrolaimoidea</taxon>
        <taxon>Panagrolaimidae</taxon>
        <taxon>Panagrolaimus</taxon>
    </lineage>
</organism>
<dbReference type="Proteomes" id="UP000887579">
    <property type="component" value="Unplaced"/>
</dbReference>
<reference evidence="2" key="1">
    <citation type="submission" date="2022-11" db="UniProtKB">
        <authorList>
            <consortium name="WormBaseParasite"/>
        </authorList>
    </citation>
    <scope>IDENTIFICATION</scope>
</reference>
<evidence type="ECO:0000313" key="1">
    <source>
        <dbReference type="Proteomes" id="UP000887579"/>
    </source>
</evidence>
<protein>
    <submittedName>
        <fullName evidence="2">Uncharacterized protein</fullName>
    </submittedName>
</protein>
<dbReference type="WBParaSite" id="ES5_v2.g25747.t1">
    <property type="protein sequence ID" value="ES5_v2.g25747.t1"/>
    <property type="gene ID" value="ES5_v2.g25747"/>
</dbReference>
<evidence type="ECO:0000313" key="2">
    <source>
        <dbReference type="WBParaSite" id="ES5_v2.g25747.t1"/>
    </source>
</evidence>
<proteinExistence type="predicted"/>